<reference evidence="3 4" key="1">
    <citation type="submission" date="2017-05" db="EMBL/GenBank/DDBJ databases">
        <title>Complete and WGS of Bordetella genogroups.</title>
        <authorList>
            <person name="Spilker T."/>
            <person name="LiPuma J."/>
        </authorList>
    </citation>
    <scope>NUCLEOTIDE SEQUENCE [LARGE SCALE GENOMIC DNA]</scope>
    <source>
        <strain evidence="3 4">AU19157</strain>
    </source>
</reference>
<proteinExistence type="predicted"/>
<evidence type="ECO:0000256" key="1">
    <source>
        <dbReference type="PROSITE-ProRule" id="PRU00339"/>
    </source>
</evidence>
<accession>A0A1W6YN94</accession>
<dbReference type="RefSeq" id="WP_086065315.1">
    <property type="nucleotide sequence ID" value="NZ_CP021108.1"/>
</dbReference>
<evidence type="ECO:0000313" key="3">
    <source>
        <dbReference type="EMBL" id="ARP82023.1"/>
    </source>
</evidence>
<sequence>MSTPANAAAPAAPSTLASSTSASPLAGEQWLALGRALHGAGRYGEAVNALQRAAAQLPLDLEVYRALVASLDASGQVADAASARIGIDAIERRRAVDLFEIGRVYARHKQWDAAGHWLERALMIDPALHAAHICMAWVLRQLGMRHGSGRQACRAYRGQAAFASARRTRRRTVLIVCSSGFANVPFRHLVPPALNRVVRWVIDLGVVGIGWGRARALPPYDIAFNVVGDADLGAFCRAELAQFAESSTAPVLNQPARIERTTRERIQVLLDGIAGIYAPKTCRWPGAGGAAEGLHAAIASAGMDYPVITRPAGEHGGKGVVLMTSPADTLAEPPTGDMYLTAYHEYRSADGYYRKYRVIFIDREPYPYHLAIGRQWLLHYFSADMLSESWKLEEERRFLEDPRAALGGPAWDALRAIGVRMDLDYCGIDFSLLPDGRVLVFEANATMLVHPEVEDDGLRFKNAYIQKIFDALDDLMRRRIGASAQAART</sequence>
<name>A0A1W6YN94_9BORD</name>
<dbReference type="Proteomes" id="UP000194151">
    <property type="component" value="Chromosome"/>
</dbReference>
<evidence type="ECO:0000256" key="2">
    <source>
        <dbReference type="SAM" id="MobiDB-lite"/>
    </source>
</evidence>
<dbReference type="EMBL" id="CP021108">
    <property type="protein sequence ID" value="ARP82023.1"/>
    <property type="molecule type" value="Genomic_DNA"/>
</dbReference>
<dbReference type="PROSITE" id="PS50005">
    <property type="entry name" value="TPR"/>
    <property type="match status" value="1"/>
</dbReference>
<dbReference type="OrthoDB" id="5297883at2"/>
<dbReference type="AlphaFoldDB" id="A0A1W6YN94"/>
<gene>
    <name evidence="3" type="ORF">CAL12_15165</name>
</gene>
<evidence type="ECO:0000313" key="4">
    <source>
        <dbReference type="Proteomes" id="UP000194151"/>
    </source>
</evidence>
<keyword evidence="4" id="KW-1185">Reference proteome</keyword>
<organism evidence="3 4">
    <name type="scientific">Bordetella genomosp. 8</name>
    <dbReference type="NCBI Taxonomy" id="1416806"/>
    <lineage>
        <taxon>Bacteria</taxon>
        <taxon>Pseudomonadati</taxon>
        <taxon>Pseudomonadota</taxon>
        <taxon>Betaproteobacteria</taxon>
        <taxon>Burkholderiales</taxon>
        <taxon>Alcaligenaceae</taxon>
        <taxon>Bordetella</taxon>
    </lineage>
</organism>
<dbReference type="SMART" id="SM00028">
    <property type="entry name" value="TPR"/>
    <property type="match status" value="2"/>
</dbReference>
<keyword evidence="1" id="KW-0802">TPR repeat</keyword>
<feature type="region of interest" description="Disordered" evidence="2">
    <location>
        <begin position="1"/>
        <end position="21"/>
    </location>
</feature>
<dbReference type="KEGG" id="bgv:CAL12_15165"/>
<dbReference type="Gene3D" id="1.25.40.10">
    <property type="entry name" value="Tetratricopeptide repeat domain"/>
    <property type="match status" value="2"/>
</dbReference>
<dbReference type="InterPro" id="IPR011990">
    <property type="entry name" value="TPR-like_helical_dom_sf"/>
</dbReference>
<dbReference type="SUPFAM" id="SSF48452">
    <property type="entry name" value="TPR-like"/>
    <property type="match status" value="1"/>
</dbReference>
<dbReference type="SUPFAM" id="SSF56059">
    <property type="entry name" value="Glutathione synthetase ATP-binding domain-like"/>
    <property type="match status" value="1"/>
</dbReference>
<dbReference type="Pfam" id="PF13428">
    <property type="entry name" value="TPR_14"/>
    <property type="match status" value="1"/>
</dbReference>
<protein>
    <submittedName>
        <fullName evidence="3">Uncharacterized protein</fullName>
    </submittedName>
</protein>
<feature type="repeat" description="TPR" evidence="1">
    <location>
        <begin position="95"/>
        <end position="128"/>
    </location>
</feature>
<dbReference type="STRING" id="1416806.CAL12_15165"/>
<dbReference type="InterPro" id="IPR019734">
    <property type="entry name" value="TPR_rpt"/>
</dbReference>